<dbReference type="Pfam" id="PF13802">
    <property type="entry name" value="Gal_mutarotas_2"/>
    <property type="match status" value="1"/>
</dbReference>
<dbReference type="Proteomes" id="UP001157091">
    <property type="component" value="Unassembled WGS sequence"/>
</dbReference>
<dbReference type="InterPro" id="IPR011013">
    <property type="entry name" value="Gal_mutarotase_sf_dom"/>
</dbReference>
<dbReference type="EMBL" id="BSUK01000001">
    <property type="protein sequence ID" value="GMA25581.1"/>
    <property type="molecule type" value="Genomic_DNA"/>
</dbReference>
<protein>
    <recommendedName>
        <fullName evidence="1">Glycoside hydrolase family 31 N-terminal domain-containing protein</fullName>
    </recommendedName>
</protein>
<dbReference type="PANTHER" id="PTHR22762:SF120">
    <property type="entry name" value="HETEROGLYCAN GLUCOSIDASE 1"/>
    <property type="match status" value="1"/>
</dbReference>
<proteinExistence type="predicted"/>
<evidence type="ECO:0000259" key="1">
    <source>
        <dbReference type="Pfam" id="PF13802"/>
    </source>
</evidence>
<name>A0ABQ6I4K4_9MICO</name>
<dbReference type="PANTHER" id="PTHR22762">
    <property type="entry name" value="ALPHA-GLUCOSIDASE"/>
    <property type="match status" value="1"/>
</dbReference>
<dbReference type="CDD" id="cd14752">
    <property type="entry name" value="GH31_N"/>
    <property type="match status" value="1"/>
</dbReference>
<dbReference type="InterPro" id="IPR025887">
    <property type="entry name" value="Glyco_hydro_31_N_dom"/>
</dbReference>
<gene>
    <name evidence="2" type="ORF">GCM10025864_33400</name>
</gene>
<organism evidence="2 3">
    <name type="scientific">Luteimicrobium album</name>
    <dbReference type="NCBI Taxonomy" id="1054550"/>
    <lineage>
        <taxon>Bacteria</taxon>
        <taxon>Bacillati</taxon>
        <taxon>Actinomycetota</taxon>
        <taxon>Actinomycetes</taxon>
        <taxon>Micrococcales</taxon>
        <taxon>Luteimicrobium</taxon>
    </lineage>
</organism>
<sequence>MKFTDGYWQLRPGVEVLHPVEVDDVSADPETGTLTVWAATKHVRGRGDTLNQPLVTLTYSSPAEGVVKVRVEHWAGARRRHPEFTVHASDVAVTTHVDDDAAVLTTGDLSVRVRRTGPWRVDFESRGRVLTSSLPKGAGVATTPEGTFVHEQLALGVGEKVYGLGERFGPFVKNGQTVDLWNADGGTSSEQAYKNVPFYVTSAGYGVFVAHPELVSFEVASEMVERTQFSVAGEHLEYYVIDGPTPKDVLERYTALTGRPLRCRRGRTVCGSPRRSPRATTSGP</sequence>
<feature type="domain" description="Glycoside hydrolase family 31 N-terminal" evidence="1">
    <location>
        <begin position="57"/>
        <end position="217"/>
    </location>
</feature>
<evidence type="ECO:0000313" key="2">
    <source>
        <dbReference type="EMBL" id="GMA25581.1"/>
    </source>
</evidence>
<evidence type="ECO:0000313" key="3">
    <source>
        <dbReference type="Proteomes" id="UP001157091"/>
    </source>
</evidence>
<keyword evidence="3" id="KW-1185">Reference proteome</keyword>
<comment type="caution">
    <text evidence="2">The sequence shown here is derived from an EMBL/GenBank/DDBJ whole genome shotgun (WGS) entry which is preliminary data.</text>
</comment>
<accession>A0ABQ6I4K4</accession>
<dbReference type="SUPFAM" id="SSF74650">
    <property type="entry name" value="Galactose mutarotase-like"/>
    <property type="match status" value="1"/>
</dbReference>
<dbReference type="Gene3D" id="2.60.40.1760">
    <property type="entry name" value="glycosyl hydrolase (family 31)"/>
    <property type="match status" value="1"/>
</dbReference>
<reference evidence="3" key="1">
    <citation type="journal article" date="2019" name="Int. J. Syst. Evol. Microbiol.">
        <title>The Global Catalogue of Microorganisms (GCM) 10K type strain sequencing project: providing services to taxonomists for standard genome sequencing and annotation.</title>
        <authorList>
            <consortium name="The Broad Institute Genomics Platform"/>
            <consortium name="The Broad Institute Genome Sequencing Center for Infectious Disease"/>
            <person name="Wu L."/>
            <person name="Ma J."/>
        </authorList>
    </citation>
    <scope>NUCLEOTIDE SEQUENCE [LARGE SCALE GENOMIC DNA]</scope>
    <source>
        <strain evidence="3">NBRC 106348</strain>
    </source>
</reference>